<keyword evidence="1" id="KW-0175">Coiled coil</keyword>
<reference evidence="3 4" key="1">
    <citation type="submission" date="2019-08" db="EMBL/GenBank/DDBJ databases">
        <title>Complete genome sequence of Candidatus Uab amorphum.</title>
        <authorList>
            <person name="Shiratori T."/>
            <person name="Suzuki S."/>
            <person name="Kakizawa Y."/>
            <person name="Ishida K."/>
        </authorList>
    </citation>
    <scope>NUCLEOTIDE SEQUENCE [LARGE SCALE GENOMIC DNA]</scope>
    <source>
        <strain evidence="3 4">SRT547</strain>
    </source>
</reference>
<evidence type="ECO:0000256" key="2">
    <source>
        <dbReference type="SAM" id="Phobius"/>
    </source>
</evidence>
<organism evidence="3 4">
    <name type="scientific">Uabimicrobium amorphum</name>
    <dbReference type="NCBI Taxonomy" id="2596890"/>
    <lineage>
        <taxon>Bacteria</taxon>
        <taxon>Pseudomonadati</taxon>
        <taxon>Planctomycetota</taxon>
        <taxon>Candidatus Uabimicrobiia</taxon>
        <taxon>Candidatus Uabimicrobiales</taxon>
        <taxon>Candidatus Uabimicrobiaceae</taxon>
        <taxon>Candidatus Uabimicrobium</taxon>
    </lineage>
</organism>
<feature type="coiled-coil region" evidence="1">
    <location>
        <begin position="132"/>
        <end position="212"/>
    </location>
</feature>
<dbReference type="RefSeq" id="WP_151969230.1">
    <property type="nucleotide sequence ID" value="NZ_AP019860.1"/>
</dbReference>
<keyword evidence="2" id="KW-1133">Transmembrane helix</keyword>
<keyword evidence="2" id="KW-0472">Membrane</keyword>
<sequence>MNRKNDVAQSESGLSLDHQEQLLSLFHESNKQTQLLHNQMQSQTRFNRLILLIVFISIAIIFFFAVQIITEKKKPDSGASIKDVTLFYEKLRDKYDDQLGKIQSDFDKKTAQMNAENQKDKDLFFKEVEKYYKNIITTMEKARSESDQLMQKYKKQLTDYETRVFIQQKQIKSITTQIAAFENEHNALLEKYKKLQKENQNLTELNKDLRKKLYPYLDTADVMELEKKRNNDN</sequence>
<evidence type="ECO:0000313" key="3">
    <source>
        <dbReference type="EMBL" id="BBM85110.1"/>
    </source>
</evidence>
<evidence type="ECO:0000313" key="4">
    <source>
        <dbReference type="Proteomes" id="UP000326354"/>
    </source>
</evidence>
<accession>A0A5S9IQ57</accession>
<dbReference type="Proteomes" id="UP000326354">
    <property type="component" value="Chromosome"/>
</dbReference>
<gene>
    <name evidence="3" type="ORF">UABAM_03473</name>
</gene>
<proteinExistence type="predicted"/>
<protein>
    <submittedName>
        <fullName evidence="3">Uncharacterized protein</fullName>
    </submittedName>
</protein>
<keyword evidence="2" id="KW-0812">Transmembrane</keyword>
<dbReference type="AlphaFoldDB" id="A0A5S9IQ57"/>
<name>A0A5S9IQ57_UABAM</name>
<dbReference type="EMBL" id="AP019860">
    <property type="protein sequence ID" value="BBM85110.1"/>
    <property type="molecule type" value="Genomic_DNA"/>
</dbReference>
<feature type="transmembrane region" description="Helical" evidence="2">
    <location>
        <begin position="49"/>
        <end position="69"/>
    </location>
</feature>
<evidence type="ECO:0000256" key="1">
    <source>
        <dbReference type="SAM" id="Coils"/>
    </source>
</evidence>
<keyword evidence="4" id="KW-1185">Reference proteome</keyword>
<dbReference type="KEGG" id="uam:UABAM_03473"/>